<dbReference type="InterPro" id="IPR017972">
    <property type="entry name" value="Cyt_P450_CS"/>
</dbReference>
<dbReference type="Proteomes" id="UP001489004">
    <property type="component" value="Unassembled WGS sequence"/>
</dbReference>
<keyword evidence="4" id="KW-0560">Oxidoreductase</keyword>
<dbReference type="PANTHER" id="PTHR24286">
    <property type="entry name" value="CYTOCHROME P450 26"/>
    <property type="match status" value="1"/>
</dbReference>
<comment type="similarity">
    <text evidence="4">Belongs to the cytochrome P450 family.</text>
</comment>
<evidence type="ECO:0008006" key="7">
    <source>
        <dbReference type="Google" id="ProtNLM"/>
    </source>
</evidence>
<reference evidence="5 6" key="1">
    <citation type="journal article" date="2024" name="Nat. Commun.">
        <title>Phylogenomics reveals the evolutionary origins of lichenization in chlorophyte algae.</title>
        <authorList>
            <person name="Puginier C."/>
            <person name="Libourel C."/>
            <person name="Otte J."/>
            <person name="Skaloud P."/>
            <person name="Haon M."/>
            <person name="Grisel S."/>
            <person name="Petersen M."/>
            <person name="Berrin J.G."/>
            <person name="Delaux P.M."/>
            <person name="Dal Grande F."/>
            <person name="Keller J."/>
        </authorList>
    </citation>
    <scope>NUCLEOTIDE SEQUENCE [LARGE SCALE GENOMIC DNA]</scope>
    <source>
        <strain evidence="5 6">SAG 2043</strain>
    </source>
</reference>
<dbReference type="PROSITE" id="PS00086">
    <property type="entry name" value="CYTOCHROME_P450"/>
    <property type="match status" value="1"/>
</dbReference>
<keyword evidence="4" id="KW-0503">Monooxygenase</keyword>
<protein>
    <recommendedName>
        <fullName evidence="7">Cytochrome P450</fullName>
    </recommendedName>
</protein>
<dbReference type="InterPro" id="IPR002401">
    <property type="entry name" value="Cyt_P450_E_grp-I"/>
</dbReference>
<evidence type="ECO:0000256" key="2">
    <source>
        <dbReference type="ARBA" id="ARBA00023004"/>
    </source>
</evidence>
<proteinExistence type="inferred from homology"/>
<dbReference type="Gene3D" id="1.10.630.10">
    <property type="entry name" value="Cytochrome P450"/>
    <property type="match status" value="1"/>
</dbReference>
<keyword evidence="6" id="KW-1185">Reference proteome</keyword>
<dbReference type="InterPro" id="IPR036396">
    <property type="entry name" value="Cyt_P450_sf"/>
</dbReference>
<dbReference type="Pfam" id="PF00067">
    <property type="entry name" value="p450"/>
    <property type="match status" value="2"/>
</dbReference>
<evidence type="ECO:0000256" key="3">
    <source>
        <dbReference type="PIRSR" id="PIRSR602401-1"/>
    </source>
</evidence>
<dbReference type="GO" id="GO:0016705">
    <property type="term" value="F:oxidoreductase activity, acting on paired donors, with incorporation or reduction of molecular oxygen"/>
    <property type="evidence" value="ECO:0007669"/>
    <property type="project" value="InterPro"/>
</dbReference>
<gene>
    <name evidence="5" type="ORF">WJX72_010892</name>
</gene>
<keyword evidence="2 3" id="KW-0408">Iron</keyword>
<dbReference type="InterPro" id="IPR001128">
    <property type="entry name" value="Cyt_P450"/>
</dbReference>
<dbReference type="AlphaFoldDB" id="A0AAW1P9F1"/>
<comment type="cofactor">
    <cofactor evidence="3">
        <name>heme</name>
        <dbReference type="ChEBI" id="CHEBI:30413"/>
    </cofactor>
</comment>
<feature type="binding site" description="axial binding residue" evidence="3">
    <location>
        <position position="393"/>
    </location>
    <ligand>
        <name>heme</name>
        <dbReference type="ChEBI" id="CHEBI:30413"/>
    </ligand>
    <ligandPart>
        <name>Fe</name>
        <dbReference type="ChEBI" id="CHEBI:18248"/>
    </ligandPart>
</feature>
<evidence type="ECO:0000313" key="6">
    <source>
        <dbReference type="Proteomes" id="UP001489004"/>
    </source>
</evidence>
<dbReference type="EMBL" id="JALJOR010000016">
    <property type="protein sequence ID" value="KAK9805282.1"/>
    <property type="molecule type" value="Genomic_DNA"/>
</dbReference>
<evidence type="ECO:0000256" key="1">
    <source>
        <dbReference type="ARBA" id="ARBA00022723"/>
    </source>
</evidence>
<keyword evidence="3 4" id="KW-0349">Heme</keyword>
<dbReference type="GO" id="GO:0016125">
    <property type="term" value="P:sterol metabolic process"/>
    <property type="evidence" value="ECO:0007669"/>
    <property type="project" value="TreeGrafter"/>
</dbReference>
<name>A0AAW1P9F1_9CHLO</name>
<evidence type="ECO:0000256" key="4">
    <source>
        <dbReference type="RuleBase" id="RU000461"/>
    </source>
</evidence>
<dbReference type="GO" id="GO:0004497">
    <property type="term" value="F:monooxygenase activity"/>
    <property type="evidence" value="ECO:0007669"/>
    <property type="project" value="UniProtKB-KW"/>
</dbReference>
<dbReference type="PRINTS" id="PR00463">
    <property type="entry name" value="EP450I"/>
</dbReference>
<keyword evidence="1 3" id="KW-0479">Metal-binding</keyword>
<sequence>MGETPAFLNDTFAFTMERAAKYGTVFRTHLFGNPTVVIADFLNYKKVFYGDHKLVQQQFPPSVPALLGPNSARPFLDDDFHRTMRRTLNPAFKPEALATYLPAVQEIVEGFLEDAERQGAVPLYPLVKNVTFEFASRLLLCIDLDDESRKHLPQRFTEMAAGLYSSMINLPGTTWHRARSARDYILAVLEEGTQTIAAQVRAGEQPERPSLFFQAVRMLHQDGDPLEPRSLAYQALGLFFGGHDTTAGGYSVLLAYLPQLPRVMQKLREEQQRVVAKHGTALTQAAMAEMPYATACVMEGLRLLGPVRVVFRVALKDFELNGKRIPKGTRVVVAVDAVHALDPSIATDASRASLLPPHMDRDNLEVSFVPERWLDEATKPTGIGSFGMGPHLCLGMPLYIAEAKALLAITARSYKLSLPNGRMQWERTFPQPVPTADTLLRVTRLAS</sequence>
<evidence type="ECO:0000313" key="5">
    <source>
        <dbReference type="EMBL" id="KAK9805282.1"/>
    </source>
</evidence>
<dbReference type="PANTHER" id="PTHR24286:SF380">
    <property type="entry name" value="PH DOMAIN-CONTAINING PROTEIN"/>
    <property type="match status" value="1"/>
</dbReference>
<dbReference type="GO" id="GO:0020037">
    <property type="term" value="F:heme binding"/>
    <property type="evidence" value="ECO:0007669"/>
    <property type="project" value="InterPro"/>
</dbReference>
<comment type="caution">
    <text evidence="5">The sequence shown here is derived from an EMBL/GenBank/DDBJ whole genome shotgun (WGS) entry which is preliminary data.</text>
</comment>
<accession>A0AAW1P9F1</accession>
<dbReference type="SUPFAM" id="SSF48264">
    <property type="entry name" value="Cytochrome P450"/>
    <property type="match status" value="1"/>
</dbReference>
<organism evidence="5 6">
    <name type="scientific">[Myrmecia] bisecta</name>
    <dbReference type="NCBI Taxonomy" id="41462"/>
    <lineage>
        <taxon>Eukaryota</taxon>
        <taxon>Viridiplantae</taxon>
        <taxon>Chlorophyta</taxon>
        <taxon>core chlorophytes</taxon>
        <taxon>Trebouxiophyceae</taxon>
        <taxon>Trebouxiales</taxon>
        <taxon>Trebouxiaceae</taxon>
        <taxon>Myrmecia</taxon>
    </lineage>
</organism>
<dbReference type="GO" id="GO:0005506">
    <property type="term" value="F:iron ion binding"/>
    <property type="evidence" value="ECO:0007669"/>
    <property type="project" value="InterPro"/>
</dbReference>